<sequence>APHPKIMLITGLFARSTAVVPQLFKLAAGRNLLAAQPRARQPTPSPRLLWTTWFHRSRIFSSSTRAADHSTTMADTPSSADASAVEPDMRIPVTVITGWLGSGKTTLLNHLLKADHGHRLAVIENEFGEVDVDSELVSIREDLEPGQEQIMMLNNGCLCCTVRDDLVDMLNRLIERRDQFDRIVIETTGLANPAPIIQTFFIEESVAINMKLDGLVTLVDAKHVEQHLNEKKQGGAVNEALEQVAYADRIVLNKTDLVSPEDIERVTERLKGINGMATILKATRAQVPTDYVLGVGGFDLERIDADLLVEKEDDHHHHGDDHHNHDEHDHHHSHDEDHHHDQGDDHHQSHAHAHSDESGHGSPEDGHAGHKRKHHHHDHHHDDSVTSVSVVLDGEMDINKINFWLGALVEMRSEDLYRMKGVLAIQGFDRRFVCQGVHMLFEGMPDRPWKEGEKRTSKMVFIGKDLDGALLKEGFEACRVKPDDAPAS</sequence>
<keyword evidence="2" id="KW-0378">Hydrolase</keyword>
<dbReference type="EMBL" id="GDKF01000688">
    <property type="protein sequence ID" value="JAT77934.1"/>
    <property type="molecule type" value="Transcribed_RNA"/>
</dbReference>
<feature type="region of interest" description="Disordered" evidence="6">
    <location>
        <begin position="313"/>
        <end position="386"/>
    </location>
</feature>
<reference evidence="9" key="1">
    <citation type="submission" date="2015-08" db="EMBL/GenBank/DDBJ databases">
        <authorList>
            <person name="Babu N.S."/>
            <person name="Beckwith C.J."/>
            <person name="Beseler K.G."/>
            <person name="Brison A."/>
            <person name="Carone J.V."/>
            <person name="Caskin T.P."/>
            <person name="Diamond M."/>
            <person name="Durham M.E."/>
            <person name="Foxe J.M."/>
            <person name="Go M."/>
            <person name="Henderson B.A."/>
            <person name="Jones I.B."/>
            <person name="McGettigan J.A."/>
            <person name="Micheletti S.J."/>
            <person name="Nasrallah M.E."/>
            <person name="Ortiz D."/>
            <person name="Piller C.R."/>
            <person name="Privatt S.R."/>
            <person name="Schneider S.L."/>
            <person name="Sharp S."/>
            <person name="Smith T.C."/>
            <person name="Stanton J.D."/>
            <person name="Ullery H.E."/>
            <person name="Wilson R.J."/>
            <person name="Serrano M.G."/>
            <person name="Buck G."/>
            <person name="Lee V."/>
            <person name="Wang Y."/>
            <person name="Carvalho R."/>
            <person name="Voegtly L."/>
            <person name="Shi R."/>
            <person name="Duckworth R."/>
            <person name="Johnson A."/>
            <person name="Loviza R."/>
            <person name="Walstead R."/>
            <person name="Shah Z."/>
            <person name="Kiflezghi M."/>
            <person name="Wade K."/>
            <person name="Ball S.L."/>
            <person name="Bradley K.W."/>
            <person name="Asai D.J."/>
            <person name="Bowman C.A."/>
            <person name="Russell D.A."/>
            <person name="Pope W.H."/>
            <person name="Jacobs-Sera D."/>
            <person name="Hendrix R.W."/>
            <person name="Hatfull G.F."/>
        </authorList>
    </citation>
    <scope>NUCLEOTIDE SEQUENCE</scope>
</reference>
<keyword evidence="3" id="KW-0143">Chaperone</keyword>
<evidence type="ECO:0000259" key="7">
    <source>
        <dbReference type="Pfam" id="PF02492"/>
    </source>
</evidence>
<dbReference type="AlphaFoldDB" id="A0A1D2AFF3"/>
<evidence type="ECO:0000256" key="3">
    <source>
        <dbReference type="ARBA" id="ARBA00023186"/>
    </source>
</evidence>
<dbReference type="CDD" id="cd03112">
    <property type="entry name" value="CobW-like"/>
    <property type="match status" value="1"/>
</dbReference>
<evidence type="ECO:0000256" key="6">
    <source>
        <dbReference type="SAM" id="MobiDB-lite"/>
    </source>
</evidence>
<dbReference type="GO" id="GO:0016787">
    <property type="term" value="F:hydrolase activity"/>
    <property type="evidence" value="ECO:0007669"/>
    <property type="project" value="UniProtKB-KW"/>
</dbReference>
<dbReference type="InterPro" id="IPR036627">
    <property type="entry name" value="CobW-likC_sf"/>
</dbReference>
<dbReference type="GO" id="GO:0005737">
    <property type="term" value="C:cytoplasm"/>
    <property type="evidence" value="ECO:0007669"/>
    <property type="project" value="TreeGrafter"/>
</dbReference>
<organism evidence="9">
    <name type="scientific">Auxenochlorella protothecoides</name>
    <name type="common">Green microalga</name>
    <name type="synonym">Chlorella protothecoides</name>
    <dbReference type="NCBI Taxonomy" id="3075"/>
    <lineage>
        <taxon>Eukaryota</taxon>
        <taxon>Viridiplantae</taxon>
        <taxon>Chlorophyta</taxon>
        <taxon>core chlorophytes</taxon>
        <taxon>Trebouxiophyceae</taxon>
        <taxon>Chlorellales</taxon>
        <taxon>Chlorellaceae</taxon>
        <taxon>Auxenochlorella</taxon>
    </lineage>
</organism>
<evidence type="ECO:0000313" key="9">
    <source>
        <dbReference type="EMBL" id="JAT77934.1"/>
    </source>
</evidence>
<feature type="compositionally biased region" description="Basic and acidic residues" evidence="6">
    <location>
        <begin position="313"/>
        <end position="368"/>
    </location>
</feature>
<gene>
    <name evidence="9" type="ORF">g.25312</name>
</gene>
<name>A0A1D2AFF3_AUXPR</name>
<proteinExistence type="inferred from homology"/>
<dbReference type="GO" id="GO:0000166">
    <property type="term" value="F:nucleotide binding"/>
    <property type="evidence" value="ECO:0007669"/>
    <property type="project" value="UniProtKB-KW"/>
</dbReference>
<feature type="compositionally biased region" description="Basic residues" evidence="6">
    <location>
        <begin position="369"/>
        <end position="379"/>
    </location>
</feature>
<dbReference type="InterPro" id="IPR011629">
    <property type="entry name" value="CobW-like_C"/>
</dbReference>
<evidence type="ECO:0000256" key="1">
    <source>
        <dbReference type="ARBA" id="ARBA00022741"/>
    </source>
</evidence>
<feature type="domain" description="CobW C-terminal" evidence="8">
    <location>
        <begin position="385"/>
        <end position="479"/>
    </location>
</feature>
<dbReference type="InterPro" id="IPR003495">
    <property type="entry name" value="CobW/HypB/UreG_nucleotide-bd"/>
</dbReference>
<keyword evidence="1" id="KW-0547">Nucleotide-binding</keyword>
<dbReference type="PANTHER" id="PTHR13748">
    <property type="entry name" value="COBW-RELATED"/>
    <property type="match status" value="1"/>
</dbReference>
<feature type="compositionally biased region" description="Polar residues" evidence="6">
    <location>
        <begin position="65"/>
        <end position="81"/>
    </location>
</feature>
<comment type="catalytic activity">
    <reaction evidence="5">
        <text>GTP + H2O = GDP + phosphate + H(+)</text>
        <dbReference type="Rhea" id="RHEA:19669"/>
        <dbReference type="ChEBI" id="CHEBI:15377"/>
        <dbReference type="ChEBI" id="CHEBI:15378"/>
        <dbReference type="ChEBI" id="CHEBI:37565"/>
        <dbReference type="ChEBI" id="CHEBI:43474"/>
        <dbReference type="ChEBI" id="CHEBI:58189"/>
    </reaction>
    <physiologicalReaction direction="left-to-right" evidence="5">
        <dbReference type="Rhea" id="RHEA:19670"/>
    </physiologicalReaction>
</comment>
<dbReference type="Gene3D" id="3.30.1220.10">
    <property type="entry name" value="CobW-like, C-terminal domain"/>
    <property type="match status" value="1"/>
</dbReference>
<evidence type="ECO:0000256" key="2">
    <source>
        <dbReference type="ARBA" id="ARBA00022801"/>
    </source>
</evidence>
<evidence type="ECO:0000256" key="4">
    <source>
        <dbReference type="ARBA" id="ARBA00034320"/>
    </source>
</evidence>
<feature type="domain" description="CobW/HypB/UreG nucleotide-binding" evidence="7">
    <location>
        <begin position="92"/>
        <end position="280"/>
    </location>
</feature>
<accession>A0A1D2AFF3</accession>
<dbReference type="InterPro" id="IPR051316">
    <property type="entry name" value="Zinc-reg_GTPase_activator"/>
</dbReference>
<dbReference type="Pfam" id="PF02492">
    <property type="entry name" value="cobW"/>
    <property type="match status" value="1"/>
</dbReference>
<protein>
    <recommendedName>
        <fullName evidence="10">CobW C-terminal domain-containing protein</fullName>
    </recommendedName>
</protein>
<dbReference type="Pfam" id="PF07683">
    <property type="entry name" value="CobW_C"/>
    <property type="match status" value="1"/>
</dbReference>
<feature type="region of interest" description="Disordered" evidence="6">
    <location>
        <begin position="65"/>
        <end position="84"/>
    </location>
</feature>
<evidence type="ECO:0000259" key="8">
    <source>
        <dbReference type="Pfam" id="PF07683"/>
    </source>
</evidence>
<dbReference type="SUPFAM" id="SSF90002">
    <property type="entry name" value="Hypothetical protein YjiA, C-terminal domain"/>
    <property type="match status" value="1"/>
</dbReference>
<evidence type="ECO:0008006" key="10">
    <source>
        <dbReference type="Google" id="ProtNLM"/>
    </source>
</evidence>
<dbReference type="PANTHER" id="PTHR13748:SF62">
    <property type="entry name" value="COBW DOMAIN-CONTAINING PROTEIN"/>
    <property type="match status" value="1"/>
</dbReference>
<feature type="non-terminal residue" evidence="9">
    <location>
        <position position="1"/>
    </location>
</feature>
<dbReference type="Gene3D" id="3.40.50.300">
    <property type="entry name" value="P-loop containing nucleotide triphosphate hydrolases"/>
    <property type="match status" value="1"/>
</dbReference>
<dbReference type="InterPro" id="IPR027417">
    <property type="entry name" value="P-loop_NTPase"/>
</dbReference>
<dbReference type="SUPFAM" id="SSF52540">
    <property type="entry name" value="P-loop containing nucleoside triphosphate hydrolases"/>
    <property type="match status" value="1"/>
</dbReference>
<comment type="similarity">
    <text evidence="4">Belongs to the SIMIBI class G3E GTPase family. ZNG1 subfamily.</text>
</comment>
<evidence type="ECO:0000256" key="5">
    <source>
        <dbReference type="ARBA" id="ARBA00049117"/>
    </source>
</evidence>